<feature type="transmembrane region" description="Helical" evidence="1">
    <location>
        <begin position="7"/>
        <end position="23"/>
    </location>
</feature>
<proteinExistence type="predicted"/>
<keyword evidence="3" id="KW-1185">Reference proteome</keyword>
<keyword evidence="1" id="KW-1133">Transmembrane helix</keyword>
<feature type="transmembrane region" description="Helical" evidence="1">
    <location>
        <begin position="29"/>
        <end position="50"/>
    </location>
</feature>
<organism evidence="2 3">
    <name type="scientific">Tegillarca granosa</name>
    <name type="common">Malaysian cockle</name>
    <name type="synonym">Anadara granosa</name>
    <dbReference type="NCBI Taxonomy" id="220873"/>
    <lineage>
        <taxon>Eukaryota</taxon>
        <taxon>Metazoa</taxon>
        <taxon>Spiralia</taxon>
        <taxon>Lophotrochozoa</taxon>
        <taxon>Mollusca</taxon>
        <taxon>Bivalvia</taxon>
        <taxon>Autobranchia</taxon>
        <taxon>Pteriomorphia</taxon>
        <taxon>Arcoida</taxon>
        <taxon>Arcoidea</taxon>
        <taxon>Arcidae</taxon>
        <taxon>Tegillarca</taxon>
    </lineage>
</organism>
<dbReference type="Proteomes" id="UP001217089">
    <property type="component" value="Unassembled WGS sequence"/>
</dbReference>
<feature type="transmembrane region" description="Helical" evidence="1">
    <location>
        <begin position="184"/>
        <end position="206"/>
    </location>
</feature>
<gene>
    <name evidence="2" type="ORF">KUTeg_007552</name>
</gene>
<comment type="caution">
    <text evidence="2">The sequence shown here is derived from an EMBL/GenBank/DDBJ whole genome shotgun (WGS) entry which is preliminary data.</text>
</comment>
<protein>
    <submittedName>
        <fullName evidence="2">Uncharacterized protein</fullName>
    </submittedName>
</protein>
<accession>A0ABQ9FHL5</accession>
<evidence type="ECO:0000313" key="3">
    <source>
        <dbReference type="Proteomes" id="UP001217089"/>
    </source>
</evidence>
<feature type="transmembrane region" description="Helical" evidence="1">
    <location>
        <begin position="131"/>
        <end position="151"/>
    </location>
</feature>
<evidence type="ECO:0000256" key="1">
    <source>
        <dbReference type="SAM" id="Phobius"/>
    </source>
</evidence>
<name>A0ABQ9FHL5_TEGGR</name>
<dbReference type="EMBL" id="JARBDR010000337">
    <property type="protein sequence ID" value="KAJ8315402.1"/>
    <property type="molecule type" value="Genomic_DNA"/>
</dbReference>
<keyword evidence="1" id="KW-0472">Membrane</keyword>
<sequence>MQSIRRVIFALYIVLCVPYGWFYDITGSYISAFYLSGSLFIVTGLLLGILPVTKCFHRHQGAAYITSEIPTRATLHRAQQNGQKRTQMLILTLVKSQHLGLTHSLLKPTALSNIIITTALSNIIMTTALSNIIITTALSNIIITTALSNIIKSTALSNIIKPTALSNIIITTALSNIIKPTALSNIIITTALSNIIITTALSNIIITTALSNIIKPTALSNIIITTALSNIIITAALFANNQQGSFLVNLIRPTAILAYNLNLPFAKPA</sequence>
<keyword evidence="1" id="KW-0812">Transmembrane</keyword>
<evidence type="ECO:0000313" key="2">
    <source>
        <dbReference type="EMBL" id="KAJ8315402.1"/>
    </source>
</evidence>
<feature type="transmembrane region" description="Helical" evidence="1">
    <location>
        <begin position="218"/>
        <end position="239"/>
    </location>
</feature>
<reference evidence="2 3" key="1">
    <citation type="submission" date="2022-12" db="EMBL/GenBank/DDBJ databases">
        <title>Chromosome-level genome of Tegillarca granosa.</title>
        <authorList>
            <person name="Kim J."/>
        </authorList>
    </citation>
    <scope>NUCLEOTIDE SEQUENCE [LARGE SCALE GENOMIC DNA]</scope>
    <source>
        <strain evidence="2">Teg-2019</strain>
        <tissue evidence="2">Adductor muscle</tissue>
    </source>
</reference>